<evidence type="ECO:0000313" key="2">
    <source>
        <dbReference type="EMBL" id="WVX49817.1"/>
    </source>
</evidence>
<dbReference type="EMBL" id="CP143423">
    <property type="protein sequence ID" value="WVX49817.1"/>
    <property type="molecule type" value="Genomic_DNA"/>
</dbReference>
<dbReference type="Proteomes" id="UP001318682">
    <property type="component" value="Chromosome"/>
</dbReference>
<feature type="transmembrane region" description="Helical" evidence="1">
    <location>
        <begin position="48"/>
        <end position="69"/>
    </location>
</feature>
<keyword evidence="1" id="KW-0812">Transmembrane</keyword>
<proteinExistence type="predicted"/>
<reference evidence="3" key="2">
    <citation type="submission" date="2024-01" db="EMBL/GenBank/DDBJ databases">
        <title>Roseobacter fucihabitans sp. nov., isolated from the brown alga Fucus spiralis.</title>
        <authorList>
            <person name="Hahnke S."/>
            <person name="Berger M."/>
            <person name="Schlingloff A."/>
            <person name="Athale I."/>
            <person name="Neumann-Schaal M."/>
            <person name="Adenaya A."/>
            <person name="Poehlein A."/>
            <person name="Daniel R."/>
            <person name="Pertersen J."/>
            <person name="Brinkhoff T."/>
        </authorList>
    </citation>
    <scope>NUCLEOTIDE SEQUENCE [LARGE SCALE GENOMIC DNA]</scope>
    <source>
        <strain evidence="3">B14</strain>
    </source>
</reference>
<name>A0ABZ2BV65_9RHOB</name>
<protein>
    <submittedName>
        <fullName evidence="2">Uncharacterized protein</fullName>
    </submittedName>
</protein>
<evidence type="ECO:0000256" key="1">
    <source>
        <dbReference type="SAM" id="Phobius"/>
    </source>
</evidence>
<keyword evidence="1" id="KW-1133">Transmembrane helix</keyword>
<keyword evidence="1" id="KW-0472">Membrane</keyword>
<accession>A0ABZ2BV65</accession>
<reference evidence="2 3" key="1">
    <citation type="submission" date="2015-07" db="EMBL/GenBank/DDBJ databases">
        <authorList>
            <person name="Voget S."/>
            <person name="Dogs M."/>
            <person name="Brinkhoff T.H."/>
            <person name="Daniel R."/>
        </authorList>
    </citation>
    <scope>NUCLEOTIDE SEQUENCE [LARGE SCALE GENOMIC DNA]</scope>
    <source>
        <strain evidence="2 3">B14</strain>
    </source>
</reference>
<evidence type="ECO:0000313" key="3">
    <source>
        <dbReference type="Proteomes" id="UP001318682"/>
    </source>
</evidence>
<organism evidence="2 3">
    <name type="scientific">Roseobacter fucihabitans</name>
    <dbReference type="NCBI Taxonomy" id="1537242"/>
    <lineage>
        <taxon>Bacteria</taxon>
        <taxon>Pseudomonadati</taxon>
        <taxon>Pseudomonadota</taxon>
        <taxon>Alphaproteobacteria</taxon>
        <taxon>Rhodobacterales</taxon>
        <taxon>Roseobacteraceae</taxon>
        <taxon>Roseobacter</taxon>
    </lineage>
</organism>
<feature type="transmembrane region" description="Helical" evidence="1">
    <location>
        <begin position="126"/>
        <end position="149"/>
    </location>
</feature>
<feature type="transmembrane region" description="Helical" evidence="1">
    <location>
        <begin position="22"/>
        <end position="41"/>
    </location>
</feature>
<keyword evidence="3" id="KW-1185">Reference proteome</keyword>
<sequence length="150" mass="16743">MTKDESNYVEALKEVSSQSKSSIGVCALPLGILLAQLRFLAQVESVWLSLWTSIAAIALFCGVLIAWYMSVFIQCTLAMEIYRKNGNTTVKGQHYLAFLKRLTKQDELPFTEQGMVAISEPLVLPFWTFTIVGYVSLLVLLLSIVWGVFA</sequence>
<gene>
    <name evidence="2" type="ORF">ROLI_029120</name>
</gene>